<dbReference type="CDD" id="cd07332">
    <property type="entry name" value="M48C_Oma1_like"/>
    <property type="match status" value="1"/>
</dbReference>
<accession>G7V9J7</accession>
<dbReference type="GO" id="GO:0046872">
    <property type="term" value="F:metal ion binding"/>
    <property type="evidence" value="ECO:0007669"/>
    <property type="project" value="UniProtKB-KW"/>
</dbReference>
<comment type="cofactor">
    <cofactor evidence="6">
        <name>Zn(2+)</name>
        <dbReference type="ChEBI" id="CHEBI:29105"/>
    </cofactor>
    <text evidence="6">Binds 1 zinc ion per subunit.</text>
</comment>
<dbReference type="EMBL" id="CP003096">
    <property type="protein sequence ID" value="AER66547.1"/>
    <property type="molecule type" value="Genomic_DNA"/>
</dbReference>
<sequence length="215" mass="23904">MRKHIVGPFLCILITFVFLWSPALGAVSPKQAQKVWDRLSTVSGLGGNKTLVVEDKEEPNAWVSFRGSDYSIHVTKGLLNIMDQDDEIAGIFAHEIGHIKLGHYRETVSRNLIWYLLYRAFGKDDKTASTILRLGLALAESGFSREMEVEADDFGVQLAHKAGYNPWGLYNALLRMKEAGYSTTPNGFNSHPPTERRLEHIRNTTISISGGKGAS</sequence>
<dbReference type="InterPro" id="IPR001915">
    <property type="entry name" value="Peptidase_M48"/>
</dbReference>
<keyword evidence="4 6" id="KW-0862">Zinc</keyword>
<organism evidence="8 9">
    <name type="scientific">Thermovirga lienii (strain ATCC BAA-1197 / DSM 17291 / Cas60314)</name>
    <dbReference type="NCBI Taxonomy" id="580340"/>
    <lineage>
        <taxon>Bacteria</taxon>
        <taxon>Thermotogati</taxon>
        <taxon>Synergistota</taxon>
        <taxon>Synergistia</taxon>
        <taxon>Synergistales</taxon>
        <taxon>Thermovirgaceae</taxon>
        <taxon>Thermovirga</taxon>
    </lineage>
</organism>
<comment type="similarity">
    <text evidence="6">Belongs to the peptidase M48 family.</text>
</comment>
<dbReference type="eggNOG" id="COG0501">
    <property type="taxonomic scope" value="Bacteria"/>
</dbReference>
<reference evidence="9" key="1">
    <citation type="submission" date="2011-10" db="EMBL/GenBank/DDBJ databases">
        <title>The complete genome of chromosome of Thermovirga lienii DSM 17291.</title>
        <authorList>
            <consortium name="US DOE Joint Genome Institute (JGI-PGF)"/>
            <person name="Lucas S."/>
            <person name="Copeland A."/>
            <person name="Lapidus A."/>
            <person name="Glavina del Rio T."/>
            <person name="Dalin E."/>
            <person name="Tice H."/>
            <person name="Bruce D."/>
            <person name="Goodwin L."/>
            <person name="Pitluck S."/>
            <person name="Peters L."/>
            <person name="Mikhailova N."/>
            <person name="Saunders E."/>
            <person name="Kyrpides N."/>
            <person name="Mavromatis K."/>
            <person name="Ivanova N."/>
            <person name="Last F.I."/>
            <person name="Brettin T."/>
            <person name="Detter J.C."/>
            <person name="Han C."/>
            <person name="Larimer F."/>
            <person name="Land M."/>
            <person name="Hauser L."/>
            <person name="Markowitz V."/>
            <person name="Cheng J.-F."/>
            <person name="Hugenholtz P."/>
            <person name="Woyke T."/>
            <person name="Wu D."/>
            <person name="Spring S."/>
            <person name="Schroeder M."/>
            <person name="Brambilla E.-M."/>
            <person name="Klenk H.-P."/>
            <person name="Eisen J.A."/>
        </authorList>
    </citation>
    <scope>NUCLEOTIDE SEQUENCE [LARGE SCALE GENOMIC DNA]</scope>
    <source>
        <strain evidence="9">ATCC BAA-1197 / DSM 17291 / Cas60314</strain>
    </source>
</reference>
<reference evidence="8 9" key="2">
    <citation type="journal article" date="2012" name="Stand. Genomic Sci.">
        <title>Genome sequence of the moderately thermophilic, amino-acid-degrading and sulfur-reducing bacterium Thermovirga lienii type strain (Cas60314(T)).</title>
        <authorList>
            <person name="Goker M."/>
            <person name="Saunders E."/>
            <person name="Lapidus A."/>
            <person name="Nolan M."/>
            <person name="Lucas S."/>
            <person name="Hammon N."/>
            <person name="Deshpande S."/>
            <person name="Cheng J.F."/>
            <person name="Han C."/>
            <person name="Tapia R."/>
            <person name="Goodwin L.A."/>
            <person name="Pitluck S."/>
            <person name="Liolios K."/>
            <person name="Mavromatis K."/>
            <person name="Pagani I."/>
            <person name="Ivanova N."/>
            <person name="Mikhailova N."/>
            <person name="Pati A."/>
            <person name="Chen A."/>
            <person name="Palaniappan K."/>
            <person name="Land M."/>
            <person name="Chang Y.J."/>
            <person name="Jeffries C.D."/>
            <person name="Brambilla E.M."/>
            <person name="Rohde M."/>
            <person name="Spring S."/>
            <person name="Detter J.C."/>
            <person name="Woyke T."/>
            <person name="Bristow J."/>
            <person name="Eisen J.A."/>
            <person name="Markowitz V."/>
            <person name="Hugenholtz P."/>
            <person name="Kyrpides N.C."/>
            <person name="Klenk H.P."/>
        </authorList>
    </citation>
    <scope>NUCLEOTIDE SEQUENCE [LARGE SCALE GENOMIC DNA]</scope>
    <source>
        <strain evidence="9">ATCC BAA-1197 / DSM 17291 / Cas60314</strain>
    </source>
</reference>
<evidence type="ECO:0000256" key="1">
    <source>
        <dbReference type="ARBA" id="ARBA00022670"/>
    </source>
</evidence>
<dbReference type="GO" id="GO:0004222">
    <property type="term" value="F:metalloendopeptidase activity"/>
    <property type="evidence" value="ECO:0007669"/>
    <property type="project" value="InterPro"/>
</dbReference>
<keyword evidence="2" id="KW-0479">Metal-binding</keyword>
<dbReference type="OrthoDB" id="9810445at2"/>
<proteinExistence type="inferred from homology"/>
<evidence type="ECO:0000256" key="4">
    <source>
        <dbReference type="ARBA" id="ARBA00022833"/>
    </source>
</evidence>
<dbReference type="PANTHER" id="PTHR22726:SF8">
    <property type="entry name" value="METALLOPROTEASE YCAL"/>
    <property type="match status" value="1"/>
</dbReference>
<evidence type="ECO:0000313" key="8">
    <source>
        <dbReference type="EMBL" id="AER66547.1"/>
    </source>
</evidence>
<evidence type="ECO:0000256" key="3">
    <source>
        <dbReference type="ARBA" id="ARBA00022801"/>
    </source>
</evidence>
<keyword evidence="5 6" id="KW-0482">Metalloprotease</keyword>
<evidence type="ECO:0000313" key="9">
    <source>
        <dbReference type="Proteomes" id="UP000005868"/>
    </source>
</evidence>
<dbReference type="PANTHER" id="PTHR22726">
    <property type="entry name" value="METALLOENDOPEPTIDASE OMA1"/>
    <property type="match status" value="1"/>
</dbReference>
<dbReference type="GO" id="GO:0016020">
    <property type="term" value="C:membrane"/>
    <property type="evidence" value="ECO:0007669"/>
    <property type="project" value="TreeGrafter"/>
</dbReference>
<dbReference type="InterPro" id="IPR051156">
    <property type="entry name" value="Mito/Outer_Membr_Metalloprot"/>
</dbReference>
<keyword evidence="1 6" id="KW-0645">Protease</keyword>
<protein>
    <submittedName>
        <fullName evidence="8">Peptidase M48 Ste24p</fullName>
    </submittedName>
</protein>
<dbReference type="Proteomes" id="UP000005868">
    <property type="component" value="Chromosome"/>
</dbReference>
<dbReference type="Pfam" id="PF01435">
    <property type="entry name" value="Peptidase_M48"/>
    <property type="match status" value="1"/>
</dbReference>
<evidence type="ECO:0000259" key="7">
    <source>
        <dbReference type="Pfam" id="PF01435"/>
    </source>
</evidence>
<keyword evidence="9" id="KW-1185">Reference proteome</keyword>
<dbReference type="GO" id="GO:0051603">
    <property type="term" value="P:proteolysis involved in protein catabolic process"/>
    <property type="evidence" value="ECO:0007669"/>
    <property type="project" value="TreeGrafter"/>
</dbReference>
<evidence type="ECO:0000256" key="2">
    <source>
        <dbReference type="ARBA" id="ARBA00022723"/>
    </source>
</evidence>
<dbReference type="STRING" id="580340.Tlie_0814"/>
<keyword evidence="3 6" id="KW-0378">Hydrolase</keyword>
<dbReference type="AlphaFoldDB" id="G7V9J7"/>
<dbReference type="KEGG" id="tli:Tlie_0814"/>
<feature type="domain" description="Peptidase M48" evidence="7">
    <location>
        <begin position="32"/>
        <end position="204"/>
    </location>
</feature>
<evidence type="ECO:0000256" key="6">
    <source>
        <dbReference type="RuleBase" id="RU003983"/>
    </source>
</evidence>
<name>G7V9J7_THELD</name>
<dbReference type="Gene3D" id="3.30.2010.10">
    <property type="entry name" value="Metalloproteases ('zincins'), catalytic domain"/>
    <property type="match status" value="1"/>
</dbReference>
<gene>
    <name evidence="8" type="ordered locus">Tlie_0814</name>
</gene>
<dbReference type="HOGENOM" id="CLU_1302796_0_0_0"/>
<evidence type="ECO:0000256" key="5">
    <source>
        <dbReference type="ARBA" id="ARBA00023049"/>
    </source>
</evidence>